<dbReference type="Proteomes" id="UP000266183">
    <property type="component" value="Chromosome"/>
</dbReference>
<feature type="domain" description="Suppressor of fused-like" evidence="1">
    <location>
        <begin position="39"/>
        <end position="169"/>
    </location>
</feature>
<dbReference type="Pfam" id="PF05076">
    <property type="entry name" value="SUFU"/>
    <property type="match status" value="1"/>
</dbReference>
<proteinExistence type="predicted"/>
<protein>
    <submittedName>
        <fullName evidence="2">Suppressor of fused domain protein</fullName>
    </submittedName>
</protein>
<evidence type="ECO:0000259" key="1">
    <source>
        <dbReference type="Pfam" id="PF05076"/>
    </source>
</evidence>
<dbReference type="KEGG" id="chk:D4L85_28635"/>
<dbReference type="InterPro" id="IPR020941">
    <property type="entry name" value="SUFU-like_domain"/>
</dbReference>
<reference evidence="3" key="1">
    <citation type="submission" date="2018-09" db="EMBL/GenBank/DDBJ databases">
        <title>Chryseolinea sp. KIS68-18 isolated from soil.</title>
        <authorList>
            <person name="Weon H.-Y."/>
            <person name="Kwon S.-W."/>
            <person name="Lee S.A."/>
        </authorList>
    </citation>
    <scope>NUCLEOTIDE SEQUENCE [LARGE SCALE GENOMIC DNA]</scope>
    <source>
        <strain evidence="3">KIS68-18</strain>
    </source>
</reference>
<organism evidence="2 3">
    <name type="scientific">Chryseolinea soli</name>
    <dbReference type="NCBI Taxonomy" id="2321403"/>
    <lineage>
        <taxon>Bacteria</taxon>
        <taxon>Pseudomonadati</taxon>
        <taxon>Bacteroidota</taxon>
        <taxon>Cytophagia</taxon>
        <taxon>Cytophagales</taxon>
        <taxon>Fulvivirgaceae</taxon>
        <taxon>Chryseolinea</taxon>
    </lineage>
</organism>
<evidence type="ECO:0000313" key="3">
    <source>
        <dbReference type="Proteomes" id="UP000266183"/>
    </source>
</evidence>
<dbReference type="AlphaFoldDB" id="A0A385SVH0"/>
<gene>
    <name evidence="2" type="ORF">D4L85_28635</name>
</gene>
<sequence>MGYVQSIEAHYTAFWKAKCNPKQWKKGPMEKLYPDFRALEFEPTVNRKMWTYATCGMSTEMDDAPIELHIFSKKADENLVEILTAVAFYHKSGEKLDLHHTVNFGQPWQNSSKCEYGFISLPYLDGPGLENEDWGDKTIKFYWLIPITKQELKFKMDRGVYELERKFEVANFDYCLEAHSRFFTMSRRKIVYEF</sequence>
<dbReference type="EMBL" id="CP032382">
    <property type="protein sequence ID" value="AYB34301.1"/>
    <property type="molecule type" value="Genomic_DNA"/>
</dbReference>
<accession>A0A385SVH0</accession>
<name>A0A385SVH0_9BACT</name>
<evidence type="ECO:0000313" key="2">
    <source>
        <dbReference type="EMBL" id="AYB34301.1"/>
    </source>
</evidence>
<keyword evidence="3" id="KW-1185">Reference proteome</keyword>